<gene>
    <name evidence="2" type="ordered locus">Minf_0058</name>
</gene>
<evidence type="ECO:0000313" key="2">
    <source>
        <dbReference type="EMBL" id="ACD82118.1"/>
    </source>
</evidence>
<dbReference type="eggNOG" id="COG0318">
    <property type="taxonomic scope" value="Bacteria"/>
</dbReference>
<proteinExistence type="predicted"/>
<dbReference type="STRING" id="481448.Minf_0058"/>
<dbReference type="Pfam" id="PF04443">
    <property type="entry name" value="LuxE"/>
    <property type="match status" value="1"/>
</dbReference>
<protein>
    <submittedName>
        <fullName evidence="2">Acyl-protein synthetase, LuxE</fullName>
    </submittedName>
</protein>
<organism evidence="2 3">
    <name type="scientific">Methylacidiphilum infernorum (isolate V4)</name>
    <name type="common">Methylokorus infernorum (strain V4)</name>
    <dbReference type="NCBI Taxonomy" id="481448"/>
    <lineage>
        <taxon>Bacteria</taxon>
        <taxon>Pseudomonadati</taxon>
        <taxon>Verrucomicrobiota</taxon>
        <taxon>Methylacidiphilae</taxon>
        <taxon>Methylacidiphilales</taxon>
        <taxon>Methylacidiphilaceae</taxon>
        <taxon>Methylacidiphilum (ex Ratnadevi et al. 2023)</taxon>
    </lineage>
</organism>
<sequence length="357" mass="40943">MKEKAQELQRSFFQDPVNRQWWMDQIISLVENPQRFNSLALFLFEFQKNHCPPYKIFCQSFPQDIPCWRDIPALPQELFKKATVFCHEIEKAAVFYLTSGTTSGVRGKHYFWDNEIYKAVSWLGALQAAVPIDSVHLHFLAPSPKEEPRSSLSAMFSFWAEKNPFPSSFWIENKTFSIEPFRKKLTADILENKKLGICGTAFSFAYLMENQPDDPLPLPQGSFILETGGMKGKSKEIDKKEFYQRLSSYFGLPQDRIFSEYGMTELSSQAYSRGHDGEFHTPPWARILVIDPRTDKECQVGQKGLIRWIDLANIDSILCIQTGDVAIKTQESFFLLGRSRAASPRGCSLSVEEMLSI</sequence>
<evidence type="ECO:0000313" key="3">
    <source>
        <dbReference type="Proteomes" id="UP000009149"/>
    </source>
</evidence>
<dbReference type="GO" id="GO:0047474">
    <property type="term" value="F:long-chain fatty acid--protein ligase activity"/>
    <property type="evidence" value="ECO:0007669"/>
    <property type="project" value="InterPro"/>
</dbReference>
<name>B3DWX8_METI4</name>
<dbReference type="AlphaFoldDB" id="B3DWX8"/>
<dbReference type="Proteomes" id="UP000009149">
    <property type="component" value="Chromosome"/>
</dbReference>
<dbReference type="HOGENOM" id="CLU_043257_0_0_0"/>
<dbReference type="RefSeq" id="WP_012462400.1">
    <property type="nucleotide sequence ID" value="NC_010794.1"/>
</dbReference>
<dbReference type="InterPro" id="IPR007534">
    <property type="entry name" value="LuxE"/>
</dbReference>
<evidence type="ECO:0000259" key="1">
    <source>
        <dbReference type="Pfam" id="PF04443"/>
    </source>
</evidence>
<feature type="domain" description="Acyl-protein synthetase LuxE" evidence="1">
    <location>
        <begin position="39"/>
        <end position="355"/>
    </location>
</feature>
<reference evidence="2 3" key="1">
    <citation type="journal article" date="2008" name="Biol. Direct">
        <title>Complete genome sequence of the extremely acidophilic methanotroph isolate V4, Methylacidiphilum infernorum, a representative of the bacterial phylum Verrucomicrobia.</title>
        <authorList>
            <person name="Hou S."/>
            <person name="Makarova K.S."/>
            <person name="Saw J.H."/>
            <person name="Senin P."/>
            <person name="Ly B.V."/>
            <person name="Zhou Z."/>
            <person name="Ren Y."/>
            <person name="Wang J."/>
            <person name="Galperin M.Y."/>
            <person name="Omelchenko M.V."/>
            <person name="Wolf Y.I."/>
            <person name="Yutin N."/>
            <person name="Koonin E.V."/>
            <person name="Stott M.B."/>
            <person name="Mountain B.W."/>
            <person name="Crowe M.A."/>
            <person name="Smirnova A.V."/>
            <person name="Dunfield P.F."/>
            <person name="Feng L."/>
            <person name="Wang L."/>
            <person name="Alam M."/>
        </authorList>
    </citation>
    <scope>NUCLEOTIDE SEQUENCE [LARGE SCALE GENOMIC DNA]</scope>
    <source>
        <strain evidence="3">Isolate V4</strain>
    </source>
</reference>
<dbReference type="GO" id="GO:0008218">
    <property type="term" value="P:bioluminescence"/>
    <property type="evidence" value="ECO:0007669"/>
    <property type="project" value="InterPro"/>
</dbReference>
<dbReference type="Gene3D" id="3.40.50.12780">
    <property type="entry name" value="N-terminal domain of ligase-like"/>
    <property type="match status" value="1"/>
</dbReference>
<dbReference type="InterPro" id="IPR042099">
    <property type="entry name" value="ANL_N_sf"/>
</dbReference>
<dbReference type="SUPFAM" id="SSF56801">
    <property type="entry name" value="Acetyl-CoA synthetase-like"/>
    <property type="match status" value="1"/>
</dbReference>
<dbReference type="EMBL" id="CP000975">
    <property type="protein sequence ID" value="ACD82118.1"/>
    <property type="molecule type" value="Genomic_DNA"/>
</dbReference>
<dbReference type="KEGG" id="min:Minf_0058"/>
<accession>B3DWX8</accession>